<dbReference type="Proteomes" id="UP001206925">
    <property type="component" value="Unassembled WGS sequence"/>
</dbReference>
<comment type="caution">
    <text evidence="1">The sequence shown here is derived from an EMBL/GenBank/DDBJ whole genome shotgun (WGS) entry which is preliminary data.</text>
</comment>
<feature type="non-terminal residue" evidence="1">
    <location>
        <position position="101"/>
    </location>
</feature>
<evidence type="ECO:0000313" key="1">
    <source>
        <dbReference type="EMBL" id="KAI7747380.1"/>
    </source>
</evidence>
<dbReference type="AlphaFoldDB" id="A0AAD5CW13"/>
<sequence>VYCSLKTLRGFYRSWNLSQIGIRGSLEKCTFDHEARIENLQNDLHEKALSDEKWRNIQNDLCKPGSGSKSIAEHIDVEVFGPAYASRVWKLKMRKKKIASP</sequence>
<name>A0AAD5CW13_AMBAR</name>
<organism evidence="1 2">
    <name type="scientific">Ambrosia artemisiifolia</name>
    <name type="common">Common ragweed</name>
    <dbReference type="NCBI Taxonomy" id="4212"/>
    <lineage>
        <taxon>Eukaryota</taxon>
        <taxon>Viridiplantae</taxon>
        <taxon>Streptophyta</taxon>
        <taxon>Embryophyta</taxon>
        <taxon>Tracheophyta</taxon>
        <taxon>Spermatophyta</taxon>
        <taxon>Magnoliopsida</taxon>
        <taxon>eudicotyledons</taxon>
        <taxon>Gunneridae</taxon>
        <taxon>Pentapetalae</taxon>
        <taxon>asterids</taxon>
        <taxon>campanulids</taxon>
        <taxon>Asterales</taxon>
        <taxon>Asteraceae</taxon>
        <taxon>Asteroideae</taxon>
        <taxon>Heliantheae alliance</taxon>
        <taxon>Heliantheae</taxon>
        <taxon>Ambrosia</taxon>
    </lineage>
</organism>
<keyword evidence="2" id="KW-1185">Reference proteome</keyword>
<gene>
    <name evidence="1" type="ORF">M8C21_002301</name>
</gene>
<feature type="non-terminal residue" evidence="1">
    <location>
        <position position="1"/>
    </location>
</feature>
<evidence type="ECO:0000313" key="2">
    <source>
        <dbReference type="Proteomes" id="UP001206925"/>
    </source>
</evidence>
<reference evidence="1" key="1">
    <citation type="submission" date="2022-06" db="EMBL/GenBank/DDBJ databases">
        <title>Uncovering the hologenomic basis of an extraordinary plant invasion.</title>
        <authorList>
            <person name="Bieker V.C."/>
            <person name="Martin M.D."/>
            <person name="Gilbert T."/>
            <person name="Hodgins K."/>
            <person name="Battlay P."/>
            <person name="Petersen B."/>
            <person name="Wilson J."/>
        </authorList>
    </citation>
    <scope>NUCLEOTIDE SEQUENCE</scope>
    <source>
        <strain evidence="1">AA19_3_7</strain>
        <tissue evidence="1">Leaf</tissue>
    </source>
</reference>
<dbReference type="EMBL" id="JAMZMK010006763">
    <property type="protein sequence ID" value="KAI7747380.1"/>
    <property type="molecule type" value="Genomic_DNA"/>
</dbReference>
<accession>A0AAD5CW13</accession>
<proteinExistence type="predicted"/>
<protein>
    <submittedName>
        <fullName evidence="1">Uncharacterized protein</fullName>
    </submittedName>
</protein>